<dbReference type="Pfam" id="PF13692">
    <property type="entry name" value="Glyco_trans_1_4"/>
    <property type="match status" value="1"/>
</dbReference>
<evidence type="ECO:0000313" key="1">
    <source>
        <dbReference type="EMBL" id="CAA9294220.1"/>
    </source>
</evidence>
<sequence>MPVRGRKTALPGVGRTFVGGFESTYLPGADVDLLETTGHTARWRQDLDRMLDAGVRHLRYPLRWHRIEPEPGRYDWTGTDAVLGHLRTAGAVPIVDLVHHTSYPAWLTGGFRDPGFAPAYLRFAEAVATRYPWLPAYTLFNEPFATLFLAGHAGLWPPYDRGVAGFTRLLRSVLPAIGEAAAIWADLLPDAAHVWVDTAEHHGGSAPAALANDRRHVALDLLLGHDLDPDRPFLRELVAAGGGSLLELPPVRVDMLGLDYYCHSEWFYDADGGRAPSPEPVGLAEVAARYADRYGLPMMLTETNIRGLPTDQVSWLRYTLEQYELALSRGVPLHGYCWFPLVDSRDWDSLLARAGGRVDPVGVWALGPGGERRRTAFTEVYEAAAAGAPVADIPAYRFQHPCDEQLAGWLPELAHWPWQDPPPAGRVPAVHAPAPRPEPEEEAMTEPDLVVLSHLRWPWVWQRPQHLVSRLAGLRPGARTYFVEEPVSGPVSAPVVQREELGGITRMWLVVPEEPGQPHFLGFDLPAAACYGELLAAELAADGRPAAPDVWVYTPMASDIARALGPGRLVYDVMDDLSAFAGAPVGLRLRQQRLLTEADVVFAGGRSLHRSVAGHRRRAVHLFPSGVDTAHYAVSRTLREPRERKVAGYVGVVDERLDLELLGELAAALPDWTIRVVGPVAKIDEADLPVAPNLEYAGFTPYERLPEVMAGFDVALMPFALNEATRSISPTKTLEYLAAGLPVVSTRVPDVIADYPGVVHFAEDGAGFAGACRQVVSDGLAERDRRLEPIRARQEWDAIAAAMAALLDRAGTRTGLDEQEVAG</sequence>
<dbReference type="Pfam" id="PF00232">
    <property type="entry name" value="Glyco_hydro_1"/>
    <property type="match status" value="1"/>
</dbReference>
<dbReference type="InterPro" id="IPR017853">
    <property type="entry name" value="GH"/>
</dbReference>
<gene>
    <name evidence="1" type="ORF">AVDCRST_MAG41-4696</name>
</gene>
<protein>
    <submittedName>
        <fullName evidence="1">GH1</fullName>
    </submittedName>
</protein>
<proteinExistence type="predicted"/>
<dbReference type="PANTHER" id="PTHR12631">
    <property type="entry name" value="ALPHA-L-IDURONIDASE"/>
    <property type="match status" value="1"/>
</dbReference>
<dbReference type="InterPro" id="IPR001360">
    <property type="entry name" value="Glyco_hydro_1"/>
</dbReference>
<dbReference type="GO" id="GO:0005975">
    <property type="term" value="P:carbohydrate metabolic process"/>
    <property type="evidence" value="ECO:0007669"/>
    <property type="project" value="InterPro"/>
</dbReference>
<dbReference type="Gene3D" id="3.20.20.80">
    <property type="entry name" value="Glycosidases"/>
    <property type="match status" value="1"/>
</dbReference>
<name>A0A6J4K3F7_9ACTN</name>
<dbReference type="EMBL" id="CADCTP010000459">
    <property type="protein sequence ID" value="CAA9294220.1"/>
    <property type="molecule type" value="Genomic_DNA"/>
</dbReference>
<dbReference type="Gene3D" id="3.40.50.2000">
    <property type="entry name" value="Glycogen Phosphorylase B"/>
    <property type="match status" value="1"/>
</dbReference>
<dbReference type="SUPFAM" id="SSF53756">
    <property type="entry name" value="UDP-Glycosyltransferase/glycogen phosphorylase"/>
    <property type="match status" value="1"/>
</dbReference>
<dbReference type="GO" id="GO:0004553">
    <property type="term" value="F:hydrolase activity, hydrolyzing O-glycosyl compounds"/>
    <property type="evidence" value="ECO:0007669"/>
    <property type="project" value="InterPro"/>
</dbReference>
<reference evidence="1" key="1">
    <citation type="submission" date="2020-02" db="EMBL/GenBank/DDBJ databases">
        <authorList>
            <person name="Meier V. D."/>
        </authorList>
    </citation>
    <scope>NUCLEOTIDE SEQUENCE</scope>
    <source>
        <strain evidence="1">AVDCRST_MAG41</strain>
    </source>
</reference>
<organism evidence="1">
    <name type="scientific">uncultured Mycobacteriales bacterium</name>
    <dbReference type="NCBI Taxonomy" id="581187"/>
    <lineage>
        <taxon>Bacteria</taxon>
        <taxon>Bacillati</taxon>
        <taxon>Actinomycetota</taxon>
        <taxon>Actinomycetes</taxon>
        <taxon>Mycobacteriales</taxon>
        <taxon>environmental samples</taxon>
    </lineage>
</organism>
<dbReference type="SUPFAM" id="SSF51445">
    <property type="entry name" value="(Trans)glycosidases"/>
    <property type="match status" value="1"/>
</dbReference>
<accession>A0A6J4K3F7</accession>
<dbReference type="AlphaFoldDB" id="A0A6J4K3F7"/>
<dbReference type="InterPro" id="IPR051923">
    <property type="entry name" value="Glycosyl_Hydrolase_39"/>
</dbReference>
<dbReference type="PANTHER" id="PTHR12631:SF10">
    <property type="entry name" value="BETA-XYLOSIDASE-LIKE PROTEIN-RELATED"/>
    <property type="match status" value="1"/>
</dbReference>